<gene>
    <name evidence="6 8" type="primary">sigI</name>
    <name evidence="8" type="ORF">CDQ84_11645</name>
</gene>
<evidence type="ECO:0000313" key="9">
    <source>
        <dbReference type="Proteomes" id="UP000236151"/>
    </source>
</evidence>
<accession>A0A2K2EX37</accession>
<dbReference type="GO" id="GO:0005737">
    <property type="term" value="C:cytoplasm"/>
    <property type="evidence" value="ECO:0007669"/>
    <property type="project" value="UniProtKB-SubCell"/>
</dbReference>
<dbReference type="InterPro" id="IPR014284">
    <property type="entry name" value="RNA_pol_sigma-70_dom"/>
</dbReference>
<evidence type="ECO:0000313" key="8">
    <source>
        <dbReference type="EMBL" id="PNT98142.1"/>
    </source>
</evidence>
<dbReference type="NCBIfam" id="NF006178">
    <property type="entry name" value="PRK08311.2-6"/>
    <property type="match status" value="1"/>
</dbReference>
<dbReference type="GO" id="GO:0006352">
    <property type="term" value="P:DNA-templated transcription initiation"/>
    <property type="evidence" value="ECO:0007669"/>
    <property type="project" value="UniProtKB-UniRule"/>
</dbReference>
<evidence type="ECO:0000256" key="1">
    <source>
        <dbReference type="ARBA" id="ARBA00022490"/>
    </source>
</evidence>
<dbReference type="GO" id="GO:0016987">
    <property type="term" value="F:sigma factor activity"/>
    <property type="evidence" value="ECO:0007669"/>
    <property type="project" value="UniProtKB-UniRule"/>
</dbReference>
<feature type="short sequence motif" description="Polymerase core binding" evidence="6">
    <location>
        <begin position="49"/>
        <end position="62"/>
    </location>
</feature>
<keyword evidence="3 6" id="KW-0731">Sigma factor</keyword>
<evidence type="ECO:0000256" key="6">
    <source>
        <dbReference type="HAMAP-Rule" id="MF_02064"/>
    </source>
</evidence>
<dbReference type="InterPro" id="IPR014244">
    <property type="entry name" value="RNA_pol_sigma-I"/>
</dbReference>
<comment type="similarity">
    <text evidence="6">Belongs to the sigma-70 factor family. SigI subfamily.</text>
</comment>
<dbReference type="KEGG" id="cthd:CDO33_18445"/>
<organism evidence="8 9">
    <name type="scientific">Clostridium thermosuccinogenes</name>
    <dbReference type="NCBI Taxonomy" id="84032"/>
    <lineage>
        <taxon>Bacteria</taxon>
        <taxon>Bacillati</taxon>
        <taxon>Bacillota</taxon>
        <taxon>Clostridia</taxon>
        <taxon>Eubacteriales</taxon>
        <taxon>Clostridiaceae</taxon>
        <taxon>Clostridium</taxon>
    </lineage>
</organism>
<keyword evidence="4 6" id="KW-0238">DNA-binding</keyword>
<keyword evidence="9" id="KW-1185">Reference proteome</keyword>
<keyword evidence="5 6" id="KW-0804">Transcription</keyword>
<dbReference type="RefSeq" id="WP_103081910.1">
    <property type="nucleotide sequence ID" value="NZ_CP021850.1"/>
</dbReference>
<dbReference type="HAMAP" id="MF_02064">
    <property type="entry name" value="Sigma70_SigI"/>
    <property type="match status" value="1"/>
</dbReference>
<comment type="activity regulation">
    <text evidence="6">Negatively regulated by the anti-sigma-I factor RsgI.</text>
</comment>
<comment type="function">
    <text evidence="6">Sigma factors are initiation factors that promote the attachment of RNA polymerase to specific initiation sites and are then released.</text>
</comment>
<feature type="domain" description="RNA polymerase sigma-70 region 2" evidence="7">
    <location>
        <begin position="23"/>
        <end position="93"/>
    </location>
</feature>
<dbReference type="SUPFAM" id="SSF88946">
    <property type="entry name" value="Sigma2 domain of RNA polymerase sigma factors"/>
    <property type="match status" value="1"/>
</dbReference>
<name>A0A2K2EX37_9CLOT</name>
<feature type="DNA-binding region" description="H-T-H motif" evidence="6">
    <location>
        <begin position="192"/>
        <end position="211"/>
    </location>
</feature>
<comment type="subcellular location">
    <subcellularLocation>
        <location evidence="6">Cytoplasm</location>
    </subcellularLocation>
</comment>
<keyword evidence="6" id="KW-0346">Stress response</keyword>
<dbReference type="Gene3D" id="1.10.1740.10">
    <property type="match status" value="1"/>
</dbReference>
<keyword evidence="2 6" id="KW-0805">Transcription regulation</keyword>
<sequence length="234" mass="27686">MNSVSINDRVERIKDNEEEINRLVEEYKPFIASCVEKATGRYMRYGEDDELSIGLMAFVEAIKSHDSKKGNFLSFAQNVIRRRLIDYYRKEKKHSNMLSLNGYYDEGEDGERDLGIGEALENYTINEINEYRRLELEELKKELLRWDITFSQLADASPKHGRTRKIYAEIIRYLQSQPDLVKQIMSKKYLPVAEIERALGLPRKKIERARKYIIAVLIIITGDYQYIRDFVDWR</sequence>
<proteinExistence type="inferred from homology"/>
<dbReference type="Pfam" id="PF04542">
    <property type="entry name" value="Sigma70_r2"/>
    <property type="match status" value="1"/>
</dbReference>
<protein>
    <recommendedName>
        <fullName evidence="6">RNA polymerase sigma factor SigI</fullName>
    </recommendedName>
</protein>
<evidence type="ECO:0000259" key="7">
    <source>
        <dbReference type="Pfam" id="PF04542"/>
    </source>
</evidence>
<evidence type="ECO:0000256" key="5">
    <source>
        <dbReference type="ARBA" id="ARBA00023163"/>
    </source>
</evidence>
<evidence type="ECO:0000256" key="3">
    <source>
        <dbReference type="ARBA" id="ARBA00023082"/>
    </source>
</evidence>
<evidence type="ECO:0000256" key="2">
    <source>
        <dbReference type="ARBA" id="ARBA00023015"/>
    </source>
</evidence>
<dbReference type="OrthoDB" id="3190733at2"/>
<dbReference type="NCBIfam" id="TIGR02895">
    <property type="entry name" value="spore_sigI"/>
    <property type="match status" value="1"/>
</dbReference>
<dbReference type="PIRSF" id="PIRSF038953">
    <property type="entry name" value="SigI"/>
    <property type="match status" value="1"/>
</dbReference>
<comment type="subunit">
    <text evidence="6">Interacts with RsgI.</text>
</comment>
<keyword evidence="1 6" id="KW-0963">Cytoplasm</keyword>
<dbReference type="GO" id="GO:0003677">
    <property type="term" value="F:DNA binding"/>
    <property type="evidence" value="ECO:0007669"/>
    <property type="project" value="UniProtKB-UniRule"/>
</dbReference>
<evidence type="ECO:0000256" key="4">
    <source>
        <dbReference type="ARBA" id="ARBA00023125"/>
    </source>
</evidence>
<reference evidence="8 9" key="1">
    <citation type="submission" date="2017-06" db="EMBL/GenBank/DDBJ databases">
        <title>Investigating the central metabolism of Clostridium thermosuccinogenes.</title>
        <authorList>
            <person name="Koendjbiharie J.G."/>
            <person name="van Kranenburg R."/>
        </authorList>
    </citation>
    <scope>NUCLEOTIDE SEQUENCE [LARGE SCALE GENOMIC DNA]</scope>
    <source>
        <strain evidence="8 9">DSM 5806</strain>
    </source>
</reference>
<dbReference type="Proteomes" id="UP000236151">
    <property type="component" value="Unassembled WGS sequence"/>
</dbReference>
<dbReference type="EMBL" id="NIOJ01000030">
    <property type="protein sequence ID" value="PNT98142.1"/>
    <property type="molecule type" value="Genomic_DNA"/>
</dbReference>
<dbReference type="InterPro" id="IPR007627">
    <property type="entry name" value="RNA_pol_sigma70_r2"/>
</dbReference>
<dbReference type="AlphaFoldDB" id="A0A2K2EX37"/>
<dbReference type="InterPro" id="IPR013325">
    <property type="entry name" value="RNA_pol_sigma_r2"/>
</dbReference>
<dbReference type="NCBIfam" id="TIGR02937">
    <property type="entry name" value="sigma70-ECF"/>
    <property type="match status" value="1"/>
</dbReference>
<comment type="caution">
    <text evidence="8">The sequence shown here is derived from an EMBL/GenBank/DDBJ whole genome shotgun (WGS) entry which is preliminary data.</text>
</comment>